<dbReference type="STRING" id="1122206.SAMN02745753_04276"/>
<evidence type="ECO:0000256" key="1">
    <source>
        <dbReference type="ARBA" id="ARBA00022801"/>
    </source>
</evidence>
<reference evidence="4" key="1">
    <citation type="submission" date="2016-11" db="EMBL/GenBank/DDBJ databases">
        <authorList>
            <person name="Varghese N."/>
            <person name="Submissions S."/>
        </authorList>
    </citation>
    <scope>NUCLEOTIDE SEQUENCE [LARGE SCALE GENOMIC DNA]</scope>
    <source>
        <strain evidence="4">DSM 16579</strain>
    </source>
</reference>
<dbReference type="InterPro" id="IPR000073">
    <property type="entry name" value="AB_hydrolase_1"/>
</dbReference>
<keyword evidence="1" id="KW-0378">Hydrolase</keyword>
<dbReference type="InterPro" id="IPR029058">
    <property type="entry name" value="AB_hydrolase_fold"/>
</dbReference>
<dbReference type="InterPro" id="IPR050266">
    <property type="entry name" value="AB_hydrolase_sf"/>
</dbReference>
<dbReference type="Gene3D" id="3.40.50.1820">
    <property type="entry name" value="alpha/beta hydrolase"/>
    <property type="match status" value="1"/>
</dbReference>
<organism evidence="3 4">
    <name type="scientific">Marinomonas polaris DSM 16579</name>
    <dbReference type="NCBI Taxonomy" id="1122206"/>
    <lineage>
        <taxon>Bacteria</taxon>
        <taxon>Pseudomonadati</taxon>
        <taxon>Pseudomonadota</taxon>
        <taxon>Gammaproteobacteria</taxon>
        <taxon>Oceanospirillales</taxon>
        <taxon>Oceanospirillaceae</taxon>
        <taxon>Marinomonas</taxon>
    </lineage>
</organism>
<evidence type="ECO:0000313" key="4">
    <source>
        <dbReference type="Proteomes" id="UP000184517"/>
    </source>
</evidence>
<dbReference type="PANTHER" id="PTHR43798:SF31">
    <property type="entry name" value="AB HYDROLASE SUPERFAMILY PROTEIN YCLE"/>
    <property type="match status" value="1"/>
</dbReference>
<dbReference type="AlphaFoldDB" id="A0A1M5LLF1"/>
<evidence type="ECO:0000313" key="3">
    <source>
        <dbReference type="EMBL" id="SHG65173.1"/>
    </source>
</evidence>
<dbReference type="PANTHER" id="PTHR43798">
    <property type="entry name" value="MONOACYLGLYCEROL LIPASE"/>
    <property type="match status" value="1"/>
</dbReference>
<dbReference type="EMBL" id="FQVF01000026">
    <property type="protein sequence ID" value="SHG65173.1"/>
    <property type="molecule type" value="Genomic_DNA"/>
</dbReference>
<dbReference type="RefSeq" id="WP_245813216.1">
    <property type="nucleotide sequence ID" value="NZ_FQVF01000026.1"/>
</dbReference>
<dbReference type="PRINTS" id="PR00111">
    <property type="entry name" value="ABHYDROLASE"/>
</dbReference>
<dbReference type="Proteomes" id="UP000184517">
    <property type="component" value="Unassembled WGS sequence"/>
</dbReference>
<keyword evidence="4" id="KW-1185">Reference proteome</keyword>
<proteinExistence type="predicted"/>
<accession>A0A1M5LLF1</accession>
<name>A0A1M5LLF1_9GAMM</name>
<dbReference type="SUPFAM" id="SSF53474">
    <property type="entry name" value="alpha/beta-Hydrolases"/>
    <property type="match status" value="1"/>
</dbReference>
<protein>
    <submittedName>
        <fullName evidence="3">Pimeloyl-ACP methyl ester carboxylesterase</fullName>
    </submittedName>
</protein>
<dbReference type="GO" id="GO:0016787">
    <property type="term" value="F:hydrolase activity"/>
    <property type="evidence" value="ECO:0007669"/>
    <property type="project" value="UniProtKB-KW"/>
</dbReference>
<gene>
    <name evidence="3" type="ORF">SAMN02745753_04276</name>
</gene>
<feature type="domain" description="AB hydrolase-1" evidence="2">
    <location>
        <begin position="41"/>
        <end position="216"/>
    </location>
</feature>
<dbReference type="GO" id="GO:0016020">
    <property type="term" value="C:membrane"/>
    <property type="evidence" value="ECO:0007669"/>
    <property type="project" value="TreeGrafter"/>
</dbReference>
<evidence type="ECO:0000259" key="2">
    <source>
        <dbReference type="Pfam" id="PF00561"/>
    </source>
</evidence>
<sequence length="230" mass="25488">MVTKIYCLPGTMCDERLWSFTQNTLGESLHLQHVPIPMEETIEAIVDVLAEILPESPINLLGFSMGGYLVCAFALKYPERVKRLMVLSNTASGLLATEQQQREVALNWVLKQGYNGIPKKKAAAMLGQANKDKSELVDIIFAMDKALGEAVFIQQLKSSLVRPDQLLILEEVKFPLCFAVGSEDPLLSSAVLAKMKSSKCFDVKTVDNCGHMLPLEQPALLADLLKEFYL</sequence>
<dbReference type="Pfam" id="PF00561">
    <property type="entry name" value="Abhydrolase_1"/>
    <property type="match status" value="1"/>
</dbReference>